<dbReference type="SUPFAM" id="SSF46785">
    <property type="entry name" value="Winged helix' DNA-binding domain"/>
    <property type="match status" value="1"/>
</dbReference>
<dbReference type="GO" id="GO:0003700">
    <property type="term" value="F:DNA-binding transcription factor activity"/>
    <property type="evidence" value="ECO:0007669"/>
    <property type="project" value="InterPro"/>
</dbReference>
<evidence type="ECO:0000313" key="3">
    <source>
        <dbReference type="Proteomes" id="UP000249091"/>
    </source>
</evidence>
<dbReference type="InterPro" id="IPR036388">
    <property type="entry name" value="WH-like_DNA-bd_sf"/>
</dbReference>
<dbReference type="STRING" id="1219011.GCA_001895045_01240"/>
<protein>
    <submittedName>
        <fullName evidence="2">MarR family transcriptional regulator</fullName>
    </submittedName>
</protein>
<accession>A0A2X4UI04</accession>
<dbReference type="SMART" id="SM00347">
    <property type="entry name" value="HTH_MARR"/>
    <property type="match status" value="1"/>
</dbReference>
<dbReference type="Pfam" id="PF01047">
    <property type="entry name" value="MarR"/>
    <property type="match status" value="1"/>
</dbReference>
<evidence type="ECO:0000313" key="2">
    <source>
        <dbReference type="EMBL" id="SQI39486.1"/>
    </source>
</evidence>
<dbReference type="KEGG" id="rcr:NCTC10994_04168"/>
<keyword evidence="3" id="KW-1185">Reference proteome</keyword>
<proteinExistence type="predicted"/>
<name>A0A2X4UI04_9NOCA</name>
<feature type="domain" description="HTH marR-type" evidence="1">
    <location>
        <begin position="66"/>
        <end position="169"/>
    </location>
</feature>
<dbReference type="InterPro" id="IPR000835">
    <property type="entry name" value="HTH_MarR-typ"/>
</dbReference>
<gene>
    <name evidence="2" type="ORF">NCTC10994_04168</name>
</gene>
<dbReference type="InterPro" id="IPR036390">
    <property type="entry name" value="WH_DNA-bd_sf"/>
</dbReference>
<reference evidence="2 3" key="1">
    <citation type="submission" date="2018-06" db="EMBL/GenBank/DDBJ databases">
        <authorList>
            <consortium name="Pathogen Informatics"/>
            <person name="Doyle S."/>
        </authorList>
    </citation>
    <scope>NUCLEOTIDE SEQUENCE [LARGE SCALE GENOMIC DNA]</scope>
    <source>
        <strain evidence="2 3">NCTC10994</strain>
    </source>
</reference>
<dbReference type="EMBL" id="LS483468">
    <property type="protein sequence ID" value="SQI39486.1"/>
    <property type="molecule type" value="Genomic_DNA"/>
</dbReference>
<dbReference type="AlphaFoldDB" id="A0A2X4UI04"/>
<organism evidence="2 3">
    <name type="scientific">Rhodococcus coprophilus</name>
    <dbReference type="NCBI Taxonomy" id="38310"/>
    <lineage>
        <taxon>Bacteria</taxon>
        <taxon>Bacillati</taxon>
        <taxon>Actinomycetota</taxon>
        <taxon>Actinomycetes</taxon>
        <taxon>Mycobacteriales</taxon>
        <taxon>Nocardiaceae</taxon>
        <taxon>Rhodococcus</taxon>
    </lineage>
</organism>
<sequence>MFKSDATRGALNVQHVGYGIPVSVENTRASAPSGNDENLWLSPDQLRDWVSLVELLSTLPPAMDAQLKRDAGMNSFEYHILAVLAEAPDRTLILSELAPLAQGSLSRLSHAITRLERSGWVERRSCTVRGGRRAEAWLTDAGIAKLEETAPGHVREARRLVVDVLTPGQFAALGDAARTINAALADRPNAGRPKTDRAEIFSAATLPGDKAGPA</sequence>
<dbReference type="Gene3D" id="1.10.10.10">
    <property type="entry name" value="Winged helix-like DNA-binding domain superfamily/Winged helix DNA-binding domain"/>
    <property type="match status" value="1"/>
</dbReference>
<evidence type="ECO:0000259" key="1">
    <source>
        <dbReference type="SMART" id="SM00347"/>
    </source>
</evidence>
<dbReference type="Proteomes" id="UP000249091">
    <property type="component" value="Chromosome 1"/>
</dbReference>